<organism evidence="8 9">
    <name type="scientific">Podospora australis</name>
    <dbReference type="NCBI Taxonomy" id="1536484"/>
    <lineage>
        <taxon>Eukaryota</taxon>
        <taxon>Fungi</taxon>
        <taxon>Dikarya</taxon>
        <taxon>Ascomycota</taxon>
        <taxon>Pezizomycotina</taxon>
        <taxon>Sordariomycetes</taxon>
        <taxon>Sordariomycetidae</taxon>
        <taxon>Sordariales</taxon>
        <taxon>Podosporaceae</taxon>
        <taxon>Podospora</taxon>
    </lineage>
</organism>
<feature type="transmembrane region" description="Helical" evidence="6">
    <location>
        <begin position="132"/>
        <end position="150"/>
    </location>
</feature>
<keyword evidence="3 6" id="KW-1133">Transmembrane helix</keyword>
<comment type="subcellular location">
    <subcellularLocation>
        <location evidence="1">Membrane</location>
        <topology evidence="1">Multi-pass membrane protein</topology>
    </subcellularLocation>
</comment>
<reference evidence="8" key="2">
    <citation type="submission" date="2023-05" db="EMBL/GenBank/DDBJ databases">
        <authorList>
            <consortium name="Lawrence Berkeley National Laboratory"/>
            <person name="Steindorff A."/>
            <person name="Hensen N."/>
            <person name="Bonometti L."/>
            <person name="Westerberg I."/>
            <person name="Brannstrom I.O."/>
            <person name="Guillou S."/>
            <person name="Cros-Aarteil S."/>
            <person name="Calhoun S."/>
            <person name="Haridas S."/>
            <person name="Kuo A."/>
            <person name="Mondo S."/>
            <person name="Pangilinan J."/>
            <person name="Riley R."/>
            <person name="Labutti K."/>
            <person name="Andreopoulos B."/>
            <person name="Lipzen A."/>
            <person name="Chen C."/>
            <person name="Yanf M."/>
            <person name="Daum C."/>
            <person name="Ng V."/>
            <person name="Clum A."/>
            <person name="Ohm R."/>
            <person name="Martin F."/>
            <person name="Silar P."/>
            <person name="Natvig D."/>
            <person name="Lalanne C."/>
            <person name="Gautier V."/>
            <person name="Ament-Velasquez S.L."/>
            <person name="Kruys A."/>
            <person name="Hutchinson M.I."/>
            <person name="Powell A.J."/>
            <person name="Barry K."/>
            <person name="Miller A.N."/>
            <person name="Grigoriev I.V."/>
            <person name="Debuchy R."/>
            <person name="Gladieux P."/>
            <person name="Thoren M.H."/>
            <person name="Johannesson H."/>
        </authorList>
    </citation>
    <scope>NUCLEOTIDE SEQUENCE</scope>
    <source>
        <strain evidence="8">PSN309</strain>
    </source>
</reference>
<dbReference type="EMBL" id="MU864533">
    <property type="protein sequence ID" value="KAK4183647.1"/>
    <property type="molecule type" value="Genomic_DNA"/>
</dbReference>
<dbReference type="Pfam" id="PF20684">
    <property type="entry name" value="Fung_rhodopsin"/>
    <property type="match status" value="1"/>
</dbReference>
<feature type="transmembrane region" description="Helical" evidence="6">
    <location>
        <begin position="217"/>
        <end position="239"/>
    </location>
</feature>
<evidence type="ECO:0000256" key="2">
    <source>
        <dbReference type="ARBA" id="ARBA00022692"/>
    </source>
</evidence>
<evidence type="ECO:0000256" key="1">
    <source>
        <dbReference type="ARBA" id="ARBA00004141"/>
    </source>
</evidence>
<dbReference type="InterPro" id="IPR049326">
    <property type="entry name" value="Rhodopsin_dom_fungi"/>
</dbReference>
<evidence type="ECO:0000259" key="7">
    <source>
        <dbReference type="Pfam" id="PF20684"/>
    </source>
</evidence>
<evidence type="ECO:0000313" key="8">
    <source>
        <dbReference type="EMBL" id="KAK4183647.1"/>
    </source>
</evidence>
<evidence type="ECO:0000313" key="9">
    <source>
        <dbReference type="Proteomes" id="UP001302126"/>
    </source>
</evidence>
<proteinExistence type="inferred from homology"/>
<evidence type="ECO:0000256" key="5">
    <source>
        <dbReference type="ARBA" id="ARBA00038359"/>
    </source>
</evidence>
<feature type="transmembrane region" description="Helical" evidence="6">
    <location>
        <begin position="162"/>
        <end position="184"/>
    </location>
</feature>
<accession>A0AAN6WNX1</accession>
<feature type="transmembrane region" description="Helical" evidence="6">
    <location>
        <begin position="251"/>
        <end position="273"/>
    </location>
</feature>
<keyword evidence="9" id="KW-1185">Reference proteome</keyword>
<comment type="similarity">
    <text evidence="5">Belongs to the SAT4 family.</text>
</comment>
<reference evidence="8" key="1">
    <citation type="journal article" date="2023" name="Mol. Phylogenet. Evol.">
        <title>Genome-scale phylogeny and comparative genomics of the fungal order Sordariales.</title>
        <authorList>
            <person name="Hensen N."/>
            <person name="Bonometti L."/>
            <person name="Westerberg I."/>
            <person name="Brannstrom I.O."/>
            <person name="Guillou S."/>
            <person name="Cros-Aarteil S."/>
            <person name="Calhoun S."/>
            <person name="Haridas S."/>
            <person name="Kuo A."/>
            <person name="Mondo S."/>
            <person name="Pangilinan J."/>
            <person name="Riley R."/>
            <person name="LaButti K."/>
            <person name="Andreopoulos B."/>
            <person name="Lipzen A."/>
            <person name="Chen C."/>
            <person name="Yan M."/>
            <person name="Daum C."/>
            <person name="Ng V."/>
            <person name="Clum A."/>
            <person name="Steindorff A."/>
            <person name="Ohm R.A."/>
            <person name="Martin F."/>
            <person name="Silar P."/>
            <person name="Natvig D.O."/>
            <person name="Lalanne C."/>
            <person name="Gautier V."/>
            <person name="Ament-Velasquez S.L."/>
            <person name="Kruys A."/>
            <person name="Hutchinson M.I."/>
            <person name="Powell A.J."/>
            <person name="Barry K."/>
            <person name="Miller A.N."/>
            <person name="Grigoriev I.V."/>
            <person name="Debuchy R."/>
            <person name="Gladieux P."/>
            <person name="Hiltunen Thoren M."/>
            <person name="Johannesson H."/>
        </authorList>
    </citation>
    <scope>NUCLEOTIDE SEQUENCE</scope>
    <source>
        <strain evidence="8">PSN309</strain>
    </source>
</reference>
<feature type="transmembrane region" description="Helical" evidence="6">
    <location>
        <begin position="49"/>
        <end position="68"/>
    </location>
</feature>
<dbReference type="GO" id="GO:0016020">
    <property type="term" value="C:membrane"/>
    <property type="evidence" value="ECO:0007669"/>
    <property type="project" value="UniProtKB-SubCell"/>
</dbReference>
<feature type="transmembrane region" description="Helical" evidence="6">
    <location>
        <begin position="80"/>
        <end position="101"/>
    </location>
</feature>
<dbReference type="Proteomes" id="UP001302126">
    <property type="component" value="Unassembled WGS sequence"/>
</dbReference>
<dbReference type="InterPro" id="IPR052337">
    <property type="entry name" value="SAT4-like"/>
</dbReference>
<evidence type="ECO:0000256" key="4">
    <source>
        <dbReference type="ARBA" id="ARBA00023136"/>
    </source>
</evidence>
<feature type="transmembrane region" description="Helical" evidence="6">
    <location>
        <begin position="285"/>
        <end position="314"/>
    </location>
</feature>
<dbReference type="AlphaFoldDB" id="A0AAN6WNX1"/>
<feature type="domain" description="Rhodopsin" evidence="7">
    <location>
        <begin position="64"/>
        <end position="315"/>
    </location>
</feature>
<name>A0AAN6WNX1_9PEZI</name>
<gene>
    <name evidence="8" type="ORF">QBC35DRAFT_542631</name>
</gene>
<keyword evidence="4 6" id="KW-0472">Membrane</keyword>
<keyword evidence="2 6" id="KW-0812">Transmembrane</keyword>
<comment type="caution">
    <text evidence="8">The sequence shown here is derived from an EMBL/GenBank/DDBJ whole genome shotgun (WGS) entry which is preliminary data.</text>
</comment>
<dbReference type="PANTHER" id="PTHR33048">
    <property type="entry name" value="PTH11-LIKE INTEGRAL MEMBRANE PROTEIN (AFU_ORTHOLOGUE AFUA_5G11245)"/>
    <property type="match status" value="1"/>
</dbReference>
<dbReference type="PANTHER" id="PTHR33048:SF158">
    <property type="entry name" value="MEMBRANE PROTEIN PTH11-LIKE, PUTATIVE-RELATED"/>
    <property type="match status" value="1"/>
</dbReference>
<protein>
    <recommendedName>
        <fullName evidence="7">Rhodopsin domain-containing protein</fullName>
    </recommendedName>
</protein>
<evidence type="ECO:0000256" key="6">
    <source>
        <dbReference type="SAM" id="Phobius"/>
    </source>
</evidence>
<sequence length="487" mass="54150">MDGIDLNDPAIQAFLKDPEILAQLPAMMPPPGEISNFDNPFSLAPIGRIVIYVSMPLMVIAVLLRYYARLFVTRTPGADDLLLAVGVLATLTYCIWAIILFGGPNFGPHQWNVRLVTVTRDYINRSSFMVPLLYNVSVICVKTSLLVLYLRLFRPSRLAKIMIWSGMVCIVVVYTFFFITKAIFCRPNQWPDGEDQFTFLMRVATAESKCYNPNLKFGIAEGVFSVVSDLYLMLIPILSVSSLHLPLKRKLGMCGIFLVGLIATGCSCATLKFRVEQTWSLDFAWLSGIIMMLGAVELSAGIICASIPVAFILFRRLGSSPVVSSIKSYLNGRFTWPKEKSTPRHSEMEVDELNMEAGKSNNPLPKPPRATLTGLRTFIGKVHGGDKTLTSTRQTGPVHITKMTTFNTTYTEVGSMEEGPYRHHHVKQDHHWADGNGVAYAHPPPLRSSGGRFQENAGSFQGGGHGVLLPMSHEQYLAQFGRYPHQR</sequence>
<evidence type="ECO:0000256" key="3">
    <source>
        <dbReference type="ARBA" id="ARBA00022989"/>
    </source>
</evidence>